<dbReference type="GO" id="GO:0004619">
    <property type="term" value="F:phosphoglycerate mutase activity"/>
    <property type="evidence" value="ECO:0007669"/>
    <property type="project" value="UniProtKB-EC"/>
</dbReference>
<dbReference type="InterPro" id="IPR005952">
    <property type="entry name" value="Phosphogly_mut1"/>
</dbReference>
<sequence>MHRQSLKIIATRSIDGGIAALVRKNVTYLRTRTECYYKFTRNFSSTSSGGSKENGQSHFKEVKESPTMNKKKIKGPVPISKTPRGIAAARQKLVDDSLTGPRGADSSVTVESDQEQMNITHFVRGGTPSDPMPAPYRLDDHGDDSLYTLVLLRHGESEWNSLNRYTGWCDVNLTERGRDEARSAGRLLKQNGVELDHVFTSVLKRANFTTNMALNTAEQHWVPVTKTWRLNERHYGSLQGYNKDTAYEELGIDQELVMEMRRSYDTRPPTMTDDHEFWHGSDRRYNTLTEEQLEASRAESLKDCAHRILPFFNSHVVSSLRSGNKCLIVSHANTIRTLIKHIDNISDEDIKGMTIPTGIPLLYRLDKNMRPVDPNIELEFRYMVEPKGYTWATSRQHGFHGVYLGDLERLQEIQQKRDATNRDWQRIILRNVARALEEVCAEKVGAVGDGVMEIRQLYFQLDTKMKEHQYANMVLLVRMKEHLEDLMLKRKQKYLTLESFEGILNKLHLDAEGHVVQPFCELSDKATRELRSKEWDEMLVSDLEEECLIK</sequence>
<name>A0A7S3QCR8_9STRA</name>
<feature type="site" description="Transition state stabilizer" evidence="6">
    <location>
        <position position="331"/>
    </location>
</feature>
<feature type="binding site" evidence="5">
    <location>
        <begin position="166"/>
        <end position="167"/>
    </location>
    <ligand>
        <name>substrate</name>
    </ligand>
</feature>
<accession>A0A7S3QCR8</accession>
<dbReference type="SMART" id="SM00855">
    <property type="entry name" value="PGAM"/>
    <property type="match status" value="1"/>
</dbReference>
<feature type="binding site" evidence="5">
    <location>
        <position position="243"/>
    </location>
    <ligand>
        <name>substrate</name>
    </ligand>
</feature>
<feature type="binding site" evidence="5">
    <location>
        <begin position="153"/>
        <end position="160"/>
    </location>
    <ligand>
        <name>substrate</name>
    </ligand>
</feature>
<dbReference type="InterPro" id="IPR001345">
    <property type="entry name" value="PG/BPGM_mutase_AS"/>
</dbReference>
<dbReference type="NCBIfam" id="TIGR01258">
    <property type="entry name" value="pgm_1"/>
    <property type="match status" value="1"/>
</dbReference>
<evidence type="ECO:0000256" key="6">
    <source>
        <dbReference type="PIRSR" id="PIRSR613078-3"/>
    </source>
</evidence>
<feature type="binding site" evidence="5">
    <location>
        <begin position="232"/>
        <end position="235"/>
    </location>
    <ligand>
        <name>substrate</name>
    </ligand>
</feature>
<evidence type="ECO:0000256" key="3">
    <source>
        <dbReference type="ARBA" id="ARBA00023235"/>
    </source>
</evidence>
<gene>
    <name evidence="9" type="ORF">CDEB00056_LOCUS18052</name>
</gene>
<dbReference type="InterPro" id="IPR029033">
    <property type="entry name" value="His_PPase_superfam"/>
</dbReference>
<feature type="binding site" evidence="5">
    <location>
        <begin position="261"/>
        <end position="262"/>
    </location>
    <ligand>
        <name>substrate</name>
    </ligand>
</feature>
<feature type="binding site" evidence="5">
    <location>
        <position position="205"/>
    </location>
    <ligand>
        <name>substrate</name>
    </ligand>
</feature>
<evidence type="ECO:0000256" key="8">
    <source>
        <dbReference type="SAM" id="MobiDB-lite"/>
    </source>
</evidence>
<dbReference type="PANTHER" id="PTHR11931">
    <property type="entry name" value="PHOSPHOGLYCERATE MUTASE"/>
    <property type="match status" value="1"/>
</dbReference>
<feature type="active site" description="Tele-phosphohistidine intermediate" evidence="4">
    <location>
        <position position="154"/>
    </location>
</feature>
<evidence type="ECO:0000256" key="4">
    <source>
        <dbReference type="PIRSR" id="PIRSR613078-1"/>
    </source>
</evidence>
<dbReference type="InterPro" id="IPR013078">
    <property type="entry name" value="His_Pase_superF_clade-1"/>
</dbReference>
<dbReference type="AlphaFoldDB" id="A0A7S3QCR8"/>
<feature type="compositionally biased region" description="Polar residues" evidence="8">
    <location>
        <begin position="44"/>
        <end position="57"/>
    </location>
</feature>
<dbReference type="GO" id="GO:0006096">
    <property type="term" value="P:glycolytic process"/>
    <property type="evidence" value="ECO:0007669"/>
    <property type="project" value="UniProtKB-KW"/>
</dbReference>
<keyword evidence="3 7" id="KW-0413">Isomerase</keyword>
<feature type="active site" description="Proton donor/acceptor" evidence="4">
    <location>
        <position position="232"/>
    </location>
</feature>
<dbReference type="Gene3D" id="3.40.50.1240">
    <property type="entry name" value="Phosphoglycerate mutase-like"/>
    <property type="match status" value="1"/>
</dbReference>
<proteinExistence type="inferred from homology"/>
<evidence type="ECO:0000313" key="9">
    <source>
        <dbReference type="EMBL" id="CAE0473199.1"/>
    </source>
</evidence>
<reference evidence="9" key="1">
    <citation type="submission" date="2021-01" db="EMBL/GenBank/DDBJ databases">
        <authorList>
            <person name="Corre E."/>
            <person name="Pelletier E."/>
            <person name="Niang G."/>
            <person name="Scheremetjew M."/>
            <person name="Finn R."/>
            <person name="Kale V."/>
            <person name="Holt S."/>
            <person name="Cochrane G."/>
            <person name="Meng A."/>
            <person name="Brown T."/>
            <person name="Cohen L."/>
        </authorList>
    </citation>
    <scope>NUCLEOTIDE SEQUENCE</scope>
    <source>
        <strain evidence="9">MM31A-1</strain>
    </source>
</reference>
<evidence type="ECO:0000256" key="7">
    <source>
        <dbReference type="RuleBase" id="RU004511"/>
    </source>
</evidence>
<dbReference type="PROSITE" id="PS00175">
    <property type="entry name" value="PG_MUTASE"/>
    <property type="match status" value="1"/>
</dbReference>
<dbReference type="EC" id="5.4.2.11" evidence="7"/>
<dbReference type="CDD" id="cd07067">
    <property type="entry name" value="HP_PGM_like"/>
    <property type="match status" value="1"/>
</dbReference>
<evidence type="ECO:0000256" key="5">
    <source>
        <dbReference type="PIRSR" id="PIRSR613078-2"/>
    </source>
</evidence>
<feature type="region of interest" description="Disordered" evidence="8">
    <location>
        <begin position="93"/>
        <end position="112"/>
    </location>
</feature>
<organism evidence="9">
    <name type="scientific">Chaetoceros debilis</name>
    <dbReference type="NCBI Taxonomy" id="122233"/>
    <lineage>
        <taxon>Eukaryota</taxon>
        <taxon>Sar</taxon>
        <taxon>Stramenopiles</taxon>
        <taxon>Ochrophyta</taxon>
        <taxon>Bacillariophyta</taxon>
        <taxon>Coscinodiscophyceae</taxon>
        <taxon>Chaetocerotophycidae</taxon>
        <taxon>Chaetocerotales</taxon>
        <taxon>Chaetocerotaceae</taxon>
        <taxon>Chaetoceros</taxon>
    </lineage>
</organism>
<dbReference type="EMBL" id="HBIO01023496">
    <property type="protein sequence ID" value="CAE0473199.1"/>
    <property type="molecule type" value="Transcribed_RNA"/>
</dbReference>
<evidence type="ECO:0000256" key="1">
    <source>
        <dbReference type="ARBA" id="ARBA00006717"/>
    </source>
</evidence>
<evidence type="ECO:0000256" key="2">
    <source>
        <dbReference type="ARBA" id="ARBA00023152"/>
    </source>
</evidence>
<comment type="catalytic activity">
    <reaction evidence="7">
        <text>(2R)-2-phosphoglycerate = (2R)-3-phosphoglycerate</text>
        <dbReference type="Rhea" id="RHEA:15901"/>
        <dbReference type="ChEBI" id="CHEBI:58272"/>
        <dbReference type="ChEBI" id="CHEBI:58289"/>
        <dbReference type="EC" id="5.4.2.11"/>
    </reaction>
</comment>
<dbReference type="SUPFAM" id="SSF53254">
    <property type="entry name" value="Phosphoglycerate mutase-like"/>
    <property type="match status" value="1"/>
</dbReference>
<protein>
    <recommendedName>
        <fullName evidence="7">Phosphoglycerate mutase</fullName>
        <ecNumber evidence="7">5.4.2.11</ecNumber>
    </recommendedName>
</protein>
<comment type="similarity">
    <text evidence="1 7">Belongs to the phosphoglycerate mutase family. BPG-dependent PGAM subfamily.</text>
</comment>
<dbReference type="HAMAP" id="MF_01039">
    <property type="entry name" value="PGAM_GpmA"/>
    <property type="match status" value="1"/>
</dbReference>
<keyword evidence="2 7" id="KW-0324">Glycolysis</keyword>
<dbReference type="Pfam" id="PF00300">
    <property type="entry name" value="His_Phos_1"/>
    <property type="match status" value="1"/>
</dbReference>
<feature type="region of interest" description="Disordered" evidence="8">
    <location>
        <begin position="44"/>
        <end position="86"/>
    </location>
</feature>